<organism evidence="1">
    <name type="scientific">Zea mays</name>
    <name type="common">Maize</name>
    <dbReference type="NCBI Taxonomy" id="4577"/>
    <lineage>
        <taxon>Eukaryota</taxon>
        <taxon>Viridiplantae</taxon>
        <taxon>Streptophyta</taxon>
        <taxon>Embryophyta</taxon>
        <taxon>Tracheophyta</taxon>
        <taxon>Spermatophyta</taxon>
        <taxon>Magnoliopsida</taxon>
        <taxon>Liliopsida</taxon>
        <taxon>Poales</taxon>
        <taxon>Poaceae</taxon>
        <taxon>PACMAD clade</taxon>
        <taxon>Panicoideae</taxon>
        <taxon>Andropogonodae</taxon>
        <taxon>Andropogoneae</taxon>
        <taxon>Tripsacinae</taxon>
        <taxon>Zea</taxon>
    </lineage>
</organism>
<comment type="caution">
    <text evidence="1">The sequence shown here is derived from an EMBL/GenBank/DDBJ whole genome shotgun (WGS) entry which is preliminary data.</text>
</comment>
<gene>
    <name evidence="1" type="ORF">Zm00014a_013556</name>
</gene>
<name>A0A317Y2V6_MAIZE</name>
<evidence type="ECO:0000313" key="1">
    <source>
        <dbReference type="EMBL" id="PWZ52969.1"/>
    </source>
</evidence>
<proteinExistence type="predicted"/>
<dbReference type="Proteomes" id="UP000251960">
    <property type="component" value="Chromosome 1"/>
</dbReference>
<reference evidence="1" key="1">
    <citation type="journal article" date="2018" name="Nat. Genet.">
        <title>Extensive intraspecific gene order and gene structural variations between Mo17 and other maize genomes.</title>
        <authorList>
            <person name="Sun S."/>
            <person name="Zhou Y."/>
            <person name="Chen J."/>
            <person name="Shi J."/>
            <person name="Zhao H."/>
            <person name="Zhao H."/>
            <person name="Song W."/>
            <person name="Zhang M."/>
            <person name="Cui Y."/>
            <person name="Dong X."/>
            <person name="Liu H."/>
            <person name="Ma X."/>
            <person name="Jiao Y."/>
            <person name="Wang B."/>
            <person name="Wei X."/>
            <person name="Stein J.C."/>
            <person name="Glaubitz J.C."/>
            <person name="Lu F."/>
            <person name="Yu G."/>
            <person name="Liang C."/>
            <person name="Fengler K."/>
            <person name="Li B."/>
            <person name="Rafalski A."/>
            <person name="Schnable P.S."/>
            <person name="Ware D.H."/>
            <person name="Buckler E.S."/>
            <person name="Lai J."/>
        </authorList>
    </citation>
    <scope>NUCLEOTIDE SEQUENCE [LARGE SCALE GENOMIC DNA]</scope>
    <source>
        <tissue evidence="1">Seedling</tissue>
    </source>
</reference>
<protein>
    <submittedName>
        <fullName evidence="1">Uncharacterized protein</fullName>
    </submittedName>
</protein>
<dbReference type="AlphaFoldDB" id="A0A317Y2V6"/>
<accession>A0A317Y2V6</accession>
<dbReference type="EMBL" id="NCVQ01000001">
    <property type="protein sequence ID" value="PWZ52969.1"/>
    <property type="molecule type" value="Genomic_DNA"/>
</dbReference>
<sequence>MAGALLIFTSERDVIILADKLKSIC</sequence>